<dbReference type="PANTHER" id="PTHR36174:SF1">
    <property type="entry name" value="LIPID II:GLYCINE GLYCYLTRANSFERASE"/>
    <property type="match status" value="1"/>
</dbReference>
<keyword evidence="4" id="KW-0573">Peptidoglycan synthesis</keyword>
<dbReference type="InterPro" id="IPR038740">
    <property type="entry name" value="BioF2-like_GNAT_dom"/>
</dbReference>
<name>A0A1W1XHC3_9CLOT</name>
<evidence type="ECO:0000259" key="7">
    <source>
        <dbReference type="Pfam" id="PF13480"/>
    </source>
</evidence>
<dbReference type="PANTHER" id="PTHR36174">
    <property type="entry name" value="LIPID II:GLYCINE GLYCYLTRANSFERASE"/>
    <property type="match status" value="1"/>
</dbReference>
<evidence type="ECO:0000256" key="5">
    <source>
        <dbReference type="ARBA" id="ARBA00023315"/>
    </source>
</evidence>
<organism evidence="8 9">
    <name type="scientific">Clostridium acidisoli DSM 12555</name>
    <dbReference type="NCBI Taxonomy" id="1121291"/>
    <lineage>
        <taxon>Bacteria</taxon>
        <taxon>Bacillati</taxon>
        <taxon>Bacillota</taxon>
        <taxon>Clostridia</taxon>
        <taxon>Eubacteriales</taxon>
        <taxon>Clostridiaceae</taxon>
        <taxon>Clostridium</taxon>
    </lineage>
</organism>
<evidence type="ECO:0000256" key="3">
    <source>
        <dbReference type="ARBA" id="ARBA00022960"/>
    </source>
</evidence>
<evidence type="ECO:0000256" key="2">
    <source>
        <dbReference type="ARBA" id="ARBA00022679"/>
    </source>
</evidence>
<dbReference type="OrthoDB" id="9785911at2"/>
<dbReference type="Gene3D" id="3.40.630.30">
    <property type="match status" value="1"/>
</dbReference>
<evidence type="ECO:0000256" key="4">
    <source>
        <dbReference type="ARBA" id="ARBA00022984"/>
    </source>
</evidence>
<dbReference type="STRING" id="1121291.SAMN02745134_01817"/>
<dbReference type="GO" id="GO:0008360">
    <property type="term" value="P:regulation of cell shape"/>
    <property type="evidence" value="ECO:0007669"/>
    <property type="project" value="UniProtKB-KW"/>
</dbReference>
<dbReference type="GO" id="GO:0071555">
    <property type="term" value="P:cell wall organization"/>
    <property type="evidence" value="ECO:0007669"/>
    <property type="project" value="UniProtKB-KW"/>
</dbReference>
<dbReference type="Proteomes" id="UP000192468">
    <property type="component" value="Unassembled WGS sequence"/>
</dbReference>
<dbReference type="InterPro" id="IPR016181">
    <property type="entry name" value="Acyl_CoA_acyltransferase"/>
</dbReference>
<comment type="similarity">
    <text evidence="1">Belongs to the FemABX family.</text>
</comment>
<keyword evidence="3" id="KW-0133">Cell shape</keyword>
<dbReference type="AlphaFoldDB" id="A0A1W1XHC3"/>
<feature type="domain" description="BioF2-like acetyltransferase" evidence="7">
    <location>
        <begin position="183"/>
        <end position="285"/>
    </location>
</feature>
<dbReference type="InterPro" id="IPR003447">
    <property type="entry name" value="FEMABX"/>
</dbReference>
<dbReference type="SUPFAM" id="SSF55729">
    <property type="entry name" value="Acyl-CoA N-acyltransferases (Nat)"/>
    <property type="match status" value="1"/>
</dbReference>
<dbReference type="Pfam" id="PF13480">
    <property type="entry name" value="Acetyltransf_6"/>
    <property type="match status" value="1"/>
</dbReference>
<keyword evidence="6" id="KW-0961">Cell wall biogenesis/degradation</keyword>
<dbReference type="InterPro" id="IPR050644">
    <property type="entry name" value="PG_Glycine_Bridge_Synth"/>
</dbReference>
<dbReference type="RefSeq" id="WP_084115329.1">
    <property type="nucleotide sequence ID" value="NZ_FWXH01000005.1"/>
</dbReference>
<proteinExistence type="inferred from homology"/>
<accession>A0A1W1XHC3</accession>
<sequence>MYKLLNCSSPKWDLYLNKLPIHIQDIYYTCEYYKMYELNGDGIGKLFVYYDNDGKIALYPFMLNEIKGYDLEDKYYDIETAYGYGGPIVNCHDKKFIESFENCFVDYCKENNIVAEFIRFHPLIRNENIFDKSIEILHNRITVCLDLSKGKDRIWNEDIKSKNRNMIRKAKKNGLFVQESKDFETFKKIYNSTMNKVDADGYYYFDDRYYEEIQKNNNYILLNVKKDDLVIASAIFMGYGEYFHYHLAGSLKEYLKFAPNNLLLWEAIKYGQAKGYKKMHFGGGLTNSTEDNLFKFKSSFSREYTDFYIGKRIHNRKVYEYLINKWEEKNNQKARILLQYRAK</sequence>
<evidence type="ECO:0000313" key="9">
    <source>
        <dbReference type="Proteomes" id="UP000192468"/>
    </source>
</evidence>
<keyword evidence="5" id="KW-0012">Acyltransferase</keyword>
<keyword evidence="2 8" id="KW-0808">Transferase</keyword>
<evidence type="ECO:0000313" key="8">
    <source>
        <dbReference type="EMBL" id="SMC23227.1"/>
    </source>
</evidence>
<dbReference type="EMBL" id="FWXH01000005">
    <property type="protein sequence ID" value="SMC23227.1"/>
    <property type="molecule type" value="Genomic_DNA"/>
</dbReference>
<dbReference type="PROSITE" id="PS51191">
    <property type="entry name" value="FEMABX"/>
    <property type="match status" value="1"/>
</dbReference>
<reference evidence="8 9" key="1">
    <citation type="submission" date="2017-04" db="EMBL/GenBank/DDBJ databases">
        <authorList>
            <person name="Afonso C.L."/>
            <person name="Miller P.J."/>
            <person name="Scott M.A."/>
            <person name="Spackman E."/>
            <person name="Goraichik I."/>
            <person name="Dimitrov K.M."/>
            <person name="Suarez D.L."/>
            <person name="Swayne D.E."/>
        </authorList>
    </citation>
    <scope>NUCLEOTIDE SEQUENCE [LARGE SCALE GENOMIC DNA]</scope>
    <source>
        <strain evidence="8 9">DSM 12555</strain>
    </source>
</reference>
<gene>
    <name evidence="8" type="ORF">SAMN02745134_01817</name>
</gene>
<protein>
    <submittedName>
        <fullName evidence="8">Acetyltransferase (GNAT) domain-containing protein</fullName>
    </submittedName>
</protein>
<dbReference type="GO" id="GO:0016755">
    <property type="term" value="F:aminoacyltransferase activity"/>
    <property type="evidence" value="ECO:0007669"/>
    <property type="project" value="InterPro"/>
</dbReference>
<keyword evidence="9" id="KW-1185">Reference proteome</keyword>
<evidence type="ECO:0000256" key="1">
    <source>
        <dbReference type="ARBA" id="ARBA00009943"/>
    </source>
</evidence>
<evidence type="ECO:0000256" key="6">
    <source>
        <dbReference type="ARBA" id="ARBA00023316"/>
    </source>
</evidence>
<dbReference type="GO" id="GO:0009252">
    <property type="term" value="P:peptidoglycan biosynthetic process"/>
    <property type="evidence" value="ECO:0007669"/>
    <property type="project" value="UniProtKB-KW"/>
</dbReference>